<keyword evidence="3" id="KW-1185">Reference proteome</keyword>
<dbReference type="HOGENOM" id="CLU_014051_4_2_0"/>
<dbReference type="CDD" id="cd02955">
    <property type="entry name" value="SSP411"/>
    <property type="match status" value="1"/>
</dbReference>
<feature type="domain" description="Spermatogenesis-associated protein 20-like TRX" evidence="1">
    <location>
        <begin position="2"/>
        <end position="163"/>
    </location>
</feature>
<organism evidence="2 3">
    <name type="scientific">Coraliomargarita akajimensis (strain DSM 45221 / IAM 15411 / JCM 23193 / KCTC 12865 / 04OKA010-24)</name>
    <dbReference type="NCBI Taxonomy" id="583355"/>
    <lineage>
        <taxon>Bacteria</taxon>
        <taxon>Pseudomonadati</taxon>
        <taxon>Verrucomicrobiota</taxon>
        <taxon>Opitutia</taxon>
        <taxon>Puniceicoccales</taxon>
        <taxon>Coraliomargaritaceae</taxon>
        <taxon>Coraliomargarita</taxon>
    </lineage>
</organism>
<dbReference type="Gene3D" id="3.40.30.10">
    <property type="entry name" value="Glutaredoxin"/>
    <property type="match status" value="1"/>
</dbReference>
<evidence type="ECO:0000313" key="2">
    <source>
        <dbReference type="EMBL" id="ADE56046.1"/>
    </source>
</evidence>
<dbReference type="STRING" id="583355.Caka_3033"/>
<dbReference type="InterPro" id="IPR008928">
    <property type="entry name" value="6-hairpin_glycosidase_sf"/>
</dbReference>
<evidence type="ECO:0000259" key="1">
    <source>
        <dbReference type="Pfam" id="PF03190"/>
    </source>
</evidence>
<accession>D5EI06</accession>
<dbReference type="InterPro" id="IPR004879">
    <property type="entry name" value="Ssp411-like_TRX"/>
</dbReference>
<dbReference type="SUPFAM" id="SSF52833">
    <property type="entry name" value="Thioredoxin-like"/>
    <property type="match status" value="1"/>
</dbReference>
<name>D5EI06_CORAD</name>
<dbReference type="SUPFAM" id="SSF48208">
    <property type="entry name" value="Six-hairpin glycosidases"/>
    <property type="match status" value="1"/>
</dbReference>
<evidence type="ECO:0000313" key="3">
    <source>
        <dbReference type="Proteomes" id="UP000000925"/>
    </source>
</evidence>
<protein>
    <recommendedName>
        <fullName evidence="1">Spermatogenesis-associated protein 20-like TRX domain-containing protein</fullName>
    </recommendedName>
</protein>
<dbReference type="PANTHER" id="PTHR42899:SF1">
    <property type="entry name" value="SPERMATOGENESIS-ASSOCIATED PROTEIN 20"/>
    <property type="match status" value="1"/>
</dbReference>
<dbReference type="PIRSF" id="PIRSF006402">
    <property type="entry name" value="UCP006402_thioredoxin"/>
    <property type="match status" value="1"/>
</dbReference>
<dbReference type="InterPro" id="IPR036249">
    <property type="entry name" value="Thioredoxin-like_sf"/>
</dbReference>
<dbReference type="AlphaFoldDB" id="D5EI06"/>
<proteinExistence type="predicted"/>
<dbReference type="InterPro" id="IPR024705">
    <property type="entry name" value="Ssp411"/>
</dbReference>
<dbReference type="Pfam" id="PF03190">
    <property type="entry name" value="Thioredox_DsbH"/>
    <property type="match status" value="1"/>
</dbReference>
<sequence>MPNRLSEENSLYLQQHAKQAVNWYAWGSDALEAAEQEGKPLLVSIGYSACHWCHVMAHECFDDDYIAGLMNKHFICVKVDREERPDVDQVYMEAVQMLQHQGGWPLNVFCLPDGRPFFGGTYFPPEDNGSGMIPWPQLLMRIADHFKRSPQELIENADAIQKNILAGATGGTHSEWTDTLIFDAAEGIVGNHDDQYGGFGKAPKFPPSMTLNFLRSVCLHKEVPASLATRIRALSDQTLKAMAHGGIYDQFGGGFARYSVDPHWLIPHFEKMLYDNALLIEAYTRGWLDQQEPLYAAIVEETVGWLNREMLSPTGIYYAALDADSDGGEGRYYVWEPEEIDSVLGLESGRALRTAYGISLEGNFEDGLSNPALADEDFGKRQALAEARERLREHREAQRTRPGRDEKLNTMWNCLAIRSIAEAAFYFDRTDWMAGAVKAADFIWDELVNRTKDGPRISAVYYEGAGAQVTGYLHDYATAADAFLLLSGKSDWYQSGTGEIYRERGLALLDAALELFEDPHSIGYYYTAEGAETPVARRKEWFDNAIPAGNSSLLHALSMAYALTGELRYAGVLNSMRTAYTDYAQQVASGVAHSLEAFANHSVGIAVCKVREGTDLSAIQLALTTVHWRRIYIQVVAEDELSESYQLCLGSECMAPTSDCKVLIDQF</sequence>
<dbReference type="PANTHER" id="PTHR42899">
    <property type="entry name" value="SPERMATOGENESIS-ASSOCIATED PROTEIN 20"/>
    <property type="match status" value="1"/>
</dbReference>
<gene>
    <name evidence="2" type="ordered locus">Caka_3033</name>
</gene>
<dbReference type="RefSeq" id="WP_013044762.1">
    <property type="nucleotide sequence ID" value="NC_014008.1"/>
</dbReference>
<dbReference type="OrthoDB" id="9762614at2"/>
<dbReference type="eggNOG" id="COG1331">
    <property type="taxonomic scope" value="Bacteria"/>
</dbReference>
<dbReference type="KEGG" id="caa:Caka_3033"/>
<dbReference type="Proteomes" id="UP000000925">
    <property type="component" value="Chromosome"/>
</dbReference>
<reference evidence="2 3" key="1">
    <citation type="journal article" date="2010" name="Stand. Genomic Sci.">
        <title>Complete genome sequence of Coraliomargarita akajimensis type strain (04OKA010-24).</title>
        <authorList>
            <person name="Mavromatis K."/>
            <person name="Abt B."/>
            <person name="Brambilla E."/>
            <person name="Lapidus A."/>
            <person name="Copeland A."/>
            <person name="Deshpande S."/>
            <person name="Nolan M."/>
            <person name="Lucas S."/>
            <person name="Tice H."/>
            <person name="Cheng J.F."/>
            <person name="Han C."/>
            <person name="Detter J.C."/>
            <person name="Woyke T."/>
            <person name="Goodwin L."/>
            <person name="Pitluck S."/>
            <person name="Held B."/>
            <person name="Brettin T."/>
            <person name="Tapia R."/>
            <person name="Ivanova N."/>
            <person name="Mikhailova N."/>
            <person name="Pati A."/>
            <person name="Liolios K."/>
            <person name="Chen A."/>
            <person name="Palaniappan K."/>
            <person name="Land M."/>
            <person name="Hauser L."/>
            <person name="Chang Y.J."/>
            <person name="Jeffries C.D."/>
            <person name="Rohde M."/>
            <person name="Goker M."/>
            <person name="Bristow J."/>
            <person name="Eisen J.A."/>
            <person name="Markowitz V."/>
            <person name="Hugenholtz P."/>
            <person name="Klenk H.P."/>
            <person name="Kyrpides N.C."/>
        </authorList>
    </citation>
    <scope>NUCLEOTIDE SEQUENCE [LARGE SCALE GENOMIC DNA]</scope>
    <source>
        <strain evidence="3">DSM 45221 / IAM 15411 / JCM 23193 / KCTC 12865</strain>
    </source>
</reference>
<dbReference type="GO" id="GO:0005975">
    <property type="term" value="P:carbohydrate metabolic process"/>
    <property type="evidence" value="ECO:0007669"/>
    <property type="project" value="InterPro"/>
</dbReference>
<dbReference type="EMBL" id="CP001998">
    <property type="protein sequence ID" value="ADE56046.1"/>
    <property type="molecule type" value="Genomic_DNA"/>
</dbReference>